<dbReference type="Gene3D" id="3.40.50.300">
    <property type="entry name" value="P-loop containing nucleotide triphosphate hydrolases"/>
    <property type="match status" value="1"/>
</dbReference>
<sequence>MTSRKSTKAKGSRRGRSRAPARTALVVLGMHRSGTSALAGVLGHMGGDLPKDLMGPADMNAKGFFESNRITGLNDKLLASAGYTWFSLPRFPATWFASPKADEFLEQTVEAIEAEYGRSHLFVMKDPRLCRLMPFWQRALSDAGCRPVYACIHRHPLAVAASLAHWANYEQGYGLLLWLRHVLDAEAETRGSPRVFTSYDRLMTDWGQEVERIGSGLDIAWPRDIATAAPSVNSFLSDSLRHFSNGDQAIQYSHSLPERIEETFSILESWAAGGEDAADHETLDRIRSSLDLSESSFVGAVCRGQELRLHGQHLQRQIEELSGELEKVRAQSQSHAVNHATEQKSRGAAEQRLKEVSEALEQTRLDASGLGERMAAELAARTAAEQEVEQLATALAESRGEGHRLNAHVQAVEAERADLETAVESQRQALTEAEQANHHLQSALAQRSQEAEDLHRQHLGDREKIAGLEAAVAAVRKDYEDVTRRADRDAEHLQDMTRRYALIMQDRLNERLNRSDPGEKLAEMEKKFNLRLEQLSEENDSLRGRLDETRRLAEEDKRATSAEHERIRGQYDAQLRDLEAEREELRARVEQERTDLGGRISELEQYVQALLQSTSWRVTGPLRRVSRLLRK</sequence>
<accession>A0A4R5VG94</accession>
<protein>
    <recommendedName>
        <fullName evidence="4">Sulfotransferase family protein</fullName>
    </recommendedName>
</protein>
<dbReference type="OrthoDB" id="7210452at2"/>
<proteinExistence type="predicted"/>
<evidence type="ECO:0000313" key="3">
    <source>
        <dbReference type="Proteomes" id="UP000295301"/>
    </source>
</evidence>
<name>A0A4R5VG94_9RHOB</name>
<dbReference type="RefSeq" id="WP_133358634.1">
    <property type="nucleotide sequence ID" value="NZ_SMUV01000052.1"/>
</dbReference>
<feature type="coiled-coil region" evidence="1">
    <location>
        <begin position="525"/>
        <end position="595"/>
    </location>
</feature>
<dbReference type="Proteomes" id="UP000295301">
    <property type="component" value="Unassembled WGS sequence"/>
</dbReference>
<evidence type="ECO:0008006" key="4">
    <source>
        <dbReference type="Google" id="ProtNLM"/>
    </source>
</evidence>
<evidence type="ECO:0000313" key="2">
    <source>
        <dbReference type="EMBL" id="TDK50902.1"/>
    </source>
</evidence>
<dbReference type="AlphaFoldDB" id="A0A4R5VG94"/>
<dbReference type="SUPFAM" id="SSF52540">
    <property type="entry name" value="P-loop containing nucleoside triphosphate hydrolases"/>
    <property type="match status" value="1"/>
</dbReference>
<feature type="coiled-coil region" evidence="1">
    <location>
        <begin position="311"/>
        <end position="485"/>
    </location>
</feature>
<dbReference type="EMBL" id="SMUV01000052">
    <property type="protein sequence ID" value="TDK50902.1"/>
    <property type="molecule type" value="Genomic_DNA"/>
</dbReference>
<dbReference type="InterPro" id="IPR027417">
    <property type="entry name" value="P-loop_NTPase"/>
</dbReference>
<evidence type="ECO:0000256" key="1">
    <source>
        <dbReference type="SAM" id="Coils"/>
    </source>
</evidence>
<gene>
    <name evidence="2" type="ORF">E1832_04995</name>
</gene>
<reference evidence="2 3" key="1">
    <citation type="submission" date="2019-03" db="EMBL/GenBank/DDBJ databases">
        <title>Ruegeria lutea sp. nov., a novel strain, isolated from marine sediment, the Masan Bay, South Korea.</title>
        <authorList>
            <person name="Kim J."/>
            <person name="Kim D.-Y."/>
            <person name="Lee S.-S."/>
        </authorList>
    </citation>
    <scope>NUCLEOTIDE SEQUENCE [LARGE SCALE GENOMIC DNA]</scope>
    <source>
        <strain evidence="2 3">318-1</strain>
    </source>
</reference>
<keyword evidence="3" id="KW-1185">Reference proteome</keyword>
<keyword evidence="1" id="KW-0175">Coiled coil</keyword>
<organism evidence="2 3">
    <name type="scientific">Antarcticimicrobium luteum</name>
    <dbReference type="NCBI Taxonomy" id="2547397"/>
    <lineage>
        <taxon>Bacteria</taxon>
        <taxon>Pseudomonadati</taxon>
        <taxon>Pseudomonadota</taxon>
        <taxon>Alphaproteobacteria</taxon>
        <taxon>Rhodobacterales</taxon>
        <taxon>Paracoccaceae</taxon>
        <taxon>Antarcticimicrobium</taxon>
    </lineage>
</organism>
<comment type="caution">
    <text evidence="2">The sequence shown here is derived from an EMBL/GenBank/DDBJ whole genome shotgun (WGS) entry which is preliminary data.</text>
</comment>